<dbReference type="PATRIC" id="fig|288681.22.peg.965"/>
<reference evidence="2" key="1">
    <citation type="journal article" date="2006" name="J. Bacteriol.">
        <title>Pathogenomic sequence analysis of Bacillus cereus and Bacillus thuringiensis isolates closely related to Bacillus anthracis.</title>
        <authorList>
            <person name="Han C.S."/>
            <person name="Xie G."/>
            <person name="Challacombe J.F."/>
            <person name="Altherr M.R."/>
            <person name="Bhotika S.S."/>
            <person name="Brown N."/>
            <person name="Bruce D."/>
            <person name="Campbell C.S."/>
            <person name="Campbell M.L."/>
            <person name="Chen J."/>
            <person name="Chertkov O."/>
            <person name="Cleland C."/>
            <person name="Dimitrijevic M."/>
            <person name="Doggett N.A."/>
            <person name="Fawcett J.J."/>
            <person name="Glavina T."/>
            <person name="Goodwin L.A."/>
            <person name="Green L.D."/>
            <person name="Hill K.K."/>
            <person name="Hitchcock P."/>
            <person name="Jackson P.J."/>
            <person name="Keim P."/>
            <person name="Kewalramani A.R."/>
            <person name="Longmire J."/>
            <person name="Lucas S."/>
            <person name="Malfatti S."/>
            <person name="McMurry K."/>
            <person name="Meincke L.J."/>
            <person name="Misra M."/>
            <person name="Moseman B.L."/>
            <person name="Mundt M."/>
            <person name="Munk A.C."/>
            <person name="Okinaka R.T."/>
            <person name="Parson-Quintana B."/>
            <person name="Reilly L.P."/>
            <person name="Richardson P."/>
            <person name="Robinson D.L."/>
            <person name="Rubin E."/>
            <person name="Saunders E."/>
            <person name="Tapia R."/>
            <person name="Tesmer J.G."/>
            <person name="Thayer N."/>
            <person name="Thompson L.S."/>
            <person name="Tice H."/>
            <person name="Ticknor L.O."/>
            <person name="Wills P.L."/>
            <person name="Brettin T.S."/>
            <person name="Gilna P."/>
        </authorList>
    </citation>
    <scope>NUCLEOTIDE SEQUENCE [LARGE SCALE GENOMIC DNA]</scope>
    <source>
        <strain evidence="2">ZK / E33L</strain>
    </source>
</reference>
<dbReference type="RefSeq" id="WP_000524273.1">
    <property type="nucleotide sequence ID" value="NC_006274.1"/>
</dbReference>
<evidence type="ECO:0000313" key="1">
    <source>
        <dbReference type="EMBL" id="AAU15864.1"/>
    </source>
</evidence>
<dbReference type="EMBL" id="CP000001">
    <property type="protein sequence ID" value="AAU15864.1"/>
    <property type="molecule type" value="Genomic_DNA"/>
</dbReference>
<sequence>MGLRELDAIDFMGYDKDEKIAYLIITDEEDWKDEDGHISLLIEKIHTCMAFVESGEAFERYPETKEYNFVIRIYARYRYTEYGEEFLGKAEEIVMKTGYGFQYIYKPYEEGDNLAK</sequence>
<dbReference type="Proteomes" id="UP000002612">
    <property type="component" value="Chromosome"/>
</dbReference>
<accession>Q633D4</accession>
<organism evidence="1 2">
    <name type="scientific">Bacillus cereus (strain ZK / E33L)</name>
    <dbReference type="NCBI Taxonomy" id="288681"/>
    <lineage>
        <taxon>Bacteria</taxon>
        <taxon>Bacillati</taxon>
        <taxon>Bacillota</taxon>
        <taxon>Bacilli</taxon>
        <taxon>Bacillales</taxon>
        <taxon>Bacillaceae</taxon>
        <taxon>Bacillus</taxon>
        <taxon>Bacillus cereus group</taxon>
    </lineage>
</organism>
<dbReference type="Pfam" id="PF20212">
    <property type="entry name" value="DUF6572"/>
    <property type="match status" value="1"/>
</dbReference>
<name>Q633D4_BACCZ</name>
<proteinExistence type="predicted"/>
<dbReference type="KEGG" id="bcz:BCE33L4405"/>
<dbReference type="InterPro" id="IPR046702">
    <property type="entry name" value="DUF6572"/>
</dbReference>
<dbReference type="AlphaFoldDB" id="Q633D4"/>
<gene>
    <name evidence="1" type="ordered locus">BCE33L4405</name>
</gene>
<protein>
    <submittedName>
        <fullName evidence="1">Uncharacterized protein</fullName>
    </submittedName>
</protein>
<evidence type="ECO:0000313" key="2">
    <source>
        <dbReference type="Proteomes" id="UP000002612"/>
    </source>
</evidence>